<keyword evidence="2" id="KW-0812">Transmembrane</keyword>
<sequence>MRNGVSSKRLLKRIAIVLAGAAMFLVFIALAQGRAHASPIPPDVRKLAEQPQGPPPKFEPARAGWNGPESGPPPALPTEFSAAARVRAVRRTLALLMTPDPKALLAIALLIVVLRVVRAREERKARKPAVQPPEWQVPQAA</sequence>
<name>A0A932EPX8_9BACT</name>
<reference evidence="3" key="1">
    <citation type="submission" date="2020-07" db="EMBL/GenBank/DDBJ databases">
        <title>Huge and variable diversity of episymbiotic CPR bacteria and DPANN archaea in groundwater ecosystems.</title>
        <authorList>
            <person name="He C.Y."/>
            <person name="Keren R."/>
            <person name="Whittaker M."/>
            <person name="Farag I.F."/>
            <person name="Doudna J."/>
            <person name="Cate J.H.D."/>
            <person name="Banfield J.F."/>
        </authorList>
    </citation>
    <scope>NUCLEOTIDE SEQUENCE</scope>
    <source>
        <strain evidence="3">NC_groundwater_580_Pr5_B-0.1um_64_19</strain>
    </source>
</reference>
<keyword evidence="2" id="KW-1133">Transmembrane helix</keyword>
<feature type="region of interest" description="Disordered" evidence="1">
    <location>
        <begin position="39"/>
        <end position="78"/>
    </location>
</feature>
<proteinExistence type="predicted"/>
<accession>A0A932EPX8</accession>
<protein>
    <submittedName>
        <fullName evidence="3">Uncharacterized protein</fullName>
    </submittedName>
</protein>
<feature type="transmembrane region" description="Helical" evidence="2">
    <location>
        <begin position="101"/>
        <end position="117"/>
    </location>
</feature>
<organism evidence="3 4">
    <name type="scientific">Candidatus Korobacter versatilis</name>
    <dbReference type="NCBI Taxonomy" id="658062"/>
    <lineage>
        <taxon>Bacteria</taxon>
        <taxon>Pseudomonadati</taxon>
        <taxon>Acidobacteriota</taxon>
        <taxon>Terriglobia</taxon>
        <taxon>Terriglobales</taxon>
        <taxon>Candidatus Korobacteraceae</taxon>
        <taxon>Candidatus Korobacter</taxon>
    </lineage>
</organism>
<comment type="caution">
    <text evidence="3">The sequence shown here is derived from an EMBL/GenBank/DDBJ whole genome shotgun (WGS) entry which is preliminary data.</text>
</comment>
<dbReference type="EMBL" id="JACPNR010000006">
    <property type="protein sequence ID" value="MBI2678178.1"/>
    <property type="molecule type" value="Genomic_DNA"/>
</dbReference>
<evidence type="ECO:0000313" key="3">
    <source>
        <dbReference type="EMBL" id="MBI2678178.1"/>
    </source>
</evidence>
<dbReference type="Proteomes" id="UP000779809">
    <property type="component" value="Unassembled WGS sequence"/>
</dbReference>
<gene>
    <name evidence="3" type="ORF">HYX28_05310</name>
</gene>
<evidence type="ECO:0000256" key="2">
    <source>
        <dbReference type="SAM" id="Phobius"/>
    </source>
</evidence>
<evidence type="ECO:0000256" key="1">
    <source>
        <dbReference type="SAM" id="MobiDB-lite"/>
    </source>
</evidence>
<dbReference type="AlphaFoldDB" id="A0A932EPX8"/>
<evidence type="ECO:0000313" key="4">
    <source>
        <dbReference type="Proteomes" id="UP000779809"/>
    </source>
</evidence>
<keyword evidence="2" id="KW-0472">Membrane</keyword>